<keyword evidence="1 5" id="KW-0489">Methyltransferase</keyword>
<dbReference type="Proteomes" id="UP000002035">
    <property type="component" value="Unassembled WGS sequence"/>
</dbReference>
<name>C5FMP4_ARTOC</name>
<dbReference type="EMBL" id="DS995703">
    <property type="protein sequence ID" value="EEQ31147.1"/>
    <property type="molecule type" value="Genomic_DNA"/>
</dbReference>
<dbReference type="VEuPathDB" id="FungiDB:MCYG_03966"/>
<dbReference type="InterPro" id="IPR036390">
    <property type="entry name" value="WH_DNA-bd_sf"/>
</dbReference>
<keyword evidence="3" id="KW-0949">S-adenosyl-L-methionine</keyword>
<keyword evidence="2 5" id="KW-0808">Transferase</keyword>
<dbReference type="eggNOG" id="KOG3178">
    <property type="taxonomic scope" value="Eukaryota"/>
</dbReference>
<dbReference type="InterPro" id="IPR001077">
    <property type="entry name" value="COMT_C"/>
</dbReference>
<evidence type="ECO:0000256" key="3">
    <source>
        <dbReference type="ARBA" id="ARBA00022691"/>
    </source>
</evidence>
<dbReference type="InterPro" id="IPR036388">
    <property type="entry name" value="WH-like_DNA-bd_sf"/>
</dbReference>
<evidence type="ECO:0000256" key="2">
    <source>
        <dbReference type="ARBA" id="ARBA00022679"/>
    </source>
</evidence>
<dbReference type="OrthoDB" id="1606438at2759"/>
<protein>
    <submittedName>
        <fullName evidence="5">Sterigmatocystin 8-O-methyltransferase</fullName>
    </submittedName>
</protein>
<feature type="domain" description="O-methyltransferase C-terminal" evidence="4">
    <location>
        <begin position="183"/>
        <end position="372"/>
    </location>
</feature>
<evidence type="ECO:0000256" key="1">
    <source>
        <dbReference type="ARBA" id="ARBA00022603"/>
    </source>
</evidence>
<dbReference type="InterPro" id="IPR016461">
    <property type="entry name" value="COMT-like"/>
</dbReference>
<dbReference type="InterPro" id="IPR029063">
    <property type="entry name" value="SAM-dependent_MTases_sf"/>
</dbReference>
<proteinExistence type="predicted"/>
<dbReference type="PROSITE" id="PS51683">
    <property type="entry name" value="SAM_OMT_II"/>
    <property type="match status" value="1"/>
</dbReference>
<dbReference type="SUPFAM" id="SSF53335">
    <property type="entry name" value="S-adenosyl-L-methionine-dependent methyltransferases"/>
    <property type="match status" value="1"/>
</dbReference>
<dbReference type="PANTHER" id="PTHR43712:SF12">
    <property type="entry name" value="STERIGMATOCYSTIN 8-O-METHYLTRANSFERASE"/>
    <property type="match status" value="1"/>
</dbReference>
<dbReference type="RefSeq" id="XP_002848460.1">
    <property type="nucleotide sequence ID" value="XM_002848414.1"/>
</dbReference>
<dbReference type="SUPFAM" id="SSF46785">
    <property type="entry name" value="Winged helix' DNA-binding domain"/>
    <property type="match status" value="1"/>
</dbReference>
<evidence type="ECO:0000313" key="5">
    <source>
        <dbReference type="EMBL" id="EEQ31147.1"/>
    </source>
</evidence>
<dbReference type="AlphaFoldDB" id="C5FMP4"/>
<evidence type="ECO:0000259" key="4">
    <source>
        <dbReference type="Pfam" id="PF00891"/>
    </source>
</evidence>
<dbReference type="Gene3D" id="3.40.50.150">
    <property type="entry name" value="Vaccinia Virus protein VP39"/>
    <property type="match status" value="1"/>
</dbReference>
<dbReference type="STRING" id="554155.C5FMP4"/>
<gene>
    <name evidence="5" type="ORF">MCYG_03966</name>
</gene>
<dbReference type="Gene3D" id="1.10.10.10">
    <property type="entry name" value="Winged helix-like DNA-binding domain superfamily/Winged helix DNA-binding domain"/>
    <property type="match status" value="1"/>
</dbReference>
<keyword evidence="6" id="KW-1185">Reference proteome</keyword>
<dbReference type="GO" id="GO:0032259">
    <property type="term" value="P:methylation"/>
    <property type="evidence" value="ECO:0007669"/>
    <property type="project" value="UniProtKB-KW"/>
</dbReference>
<dbReference type="HOGENOM" id="CLU_005533_1_4_1"/>
<evidence type="ECO:0000313" key="6">
    <source>
        <dbReference type="Proteomes" id="UP000002035"/>
    </source>
</evidence>
<organism evidence="5 6">
    <name type="scientific">Arthroderma otae (strain ATCC MYA-4605 / CBS 113480)</name>
    <name type="common">Microsporum canis</name>
    <dbReference type="NCBI Taxonomy" id="554155"/>
    <lineage>
        <taxon>Eukaryota</taxon>
        <taxon>Fungi</taxon>
        <taxon>Dikarya</taxon>
        <taxon>Ascomycota</taxon>
        <taxon>Pezizomycotina</taxon>
        <taxon>Eurotiomycetes</taxon>
        <taxon>Eurotiomycetidae</taxon>
        <taxon>Onygenales</taxon>
        <taxon>Arthrodermataceae</taxon>
        <taxon>Microsporum</taxon>
    </lineage>
</organism>
<sequence>MEGTKPVPRIIQLAATISSSVLKIQETLDILGAPSPSFDENASPLPIDIGKAQDAVLDATAELYDLLTEPSNIIHRSARSDKSACLQVISRFGIAGLIPPDGQASFGEIAKKTPLTEQMVGRIIRHAAMMRIFYEPEPGIVKHTKASRMLARPDVRDWMRAGIEELGPAGGKGFSLANDTTGSIYDVIAADPDRAARFGNAMKVMTSRPAFDLSYGTDYYDWESLREAQVVDVGGAQGHFAIALAKRYSQLRIIVQDMTKMVENADAGDLADRVRFMAHDLFDPQPIRADVYFFRWIFHNWSDKYCIQILKAQMPALKPGARLIVQEALMPETGSVAYWKERDFRSMDLEMAYTFNARERTLADWKALFVAADPAFVLKKVVDPPGSAMGLLEFVWEGWNRPAN</sequence>
<dbReference type="GeneID" id="9222782"/>
<accession>C5FMP4</accession>
<dbReference type="PANTHER" id="PTHR43712">
    <property type="entry name" value="PUTATIVE (AFU_ORTHOLOGUE AFUA_4G14580)-RELATED"/>
    <property type="match status" value="1"/>
</dbReference>
<dbReference type="GO" id="GO:0008171">
    <property type="term" value="F:O-methyltransferase activity"/>
    <property type="evidence" value="ECO:0007669"/>
    <property type="project" value="InterPro"/>
</dbReference>
<dbReference type="Pfam" id="PF00891">
    <property type="entry name" value="Methyltransf_2"/>
    <property type="match status" value="1"/>
</dbReference>
<dbReference type="OMA" id="GTDYYDW"/>
<reference evidence="6" key="1">
    <citation type="journal article" date="2012" name="MBio">
        <title>Comparative genome analysis of Trichophyton rubrum and related dermatophytes reveals candidate genes involved in infection.</title>
        <authorList>
            <person name="Martinez D.A."/>
            <person name="Oliver B.G."/>
            <person name="Graeser Y."/>
            <person name="Goldberg J.M."/>
            <person name="Li W."/>
            <person name="Martinez-Rossi N.M."/>
            <person name="Monod M."/>
            <person name="Shelest E."/>
            <person name="Barton R.C."/>
            <person name="Birch E."/>
            <person name="Brakhage A.A."/>
            <person name="Chen Z."/>
            <person name="Gurr S.J."/>
            <person name="Heiman D."/>
            <person name="Heitman J."/>
            <person name="Kosti I."/>
            <person name="Rossi A."/>
            <person name="Saif S."/>
            <person name="Samalova M."/>
            <person name="Saunders C.W."/>
            <person name="Shea T."/>
            <person name="Summerbell R.C."/>
            <person name="Xu J."/>
            <person name="Young S."/>
            <person name="Zeng Q."/>
            <person name="Birren B.W."/>
            <person name="Cuomo C.A."/>
            <person name="White T.C."/>
        </authorList>
    </citation>
    <scope>NUCLEOTIDE SEQUENCE [LARGE SCALE GENOMIC DNA]</scope>
    <source>
        <strain evidence="6">ATCC MYA-4605 / CBS 113480</strain>
    </source>
</reference>